<name>A0ABV9FNY1_9NOCA</name>
<proteinExistence type="predicted"/>
<evidence type="ECO:0000313" key="2">
    <source>
        <dbReference type="EMBL" id="MFC4603558.1"/>
    </source>
</evidence>
<evidence type="ECO:0000259" key="1">
    <source>
        <dbReference type="Pfam" id="PF02517"/>
    </source>
</evidence>
<dbReference type="RefSeq" id="WP_378415638.1">
    <property type="nucleotide sequence ID" value="NZ_JBHSFO010000003.1"/>
</dbReference>
<keyword evidence="2" id="KW-0378">Hydrolase</keyword>
<feature type="domain" description="CAAX prenyl protease 2/Lysostaphin resistance protein A-like" evidence="1">
    <location>
        <begin position="106"/>
        <end position="197"/>
    </location>
</feature>
<evidence type="ECO:0000313" key="3">
    <source>
        <dbReference type="Proteomes" id="UP001595914"/>
    </source>
</evidence>
<dbReference type="InterPro" id="IPR003675">
    <property type="entry name" value="Rce1/LyrA-like_dom"/>
</dbReference>
<comment type="caution">
    <text evidence="2">The sequence shown here is derived from an EMBL/GenBank/DDBJ whole genome shotgun (WGS) entry which is preliminary data.</text>
</comment>
<protein>
    <submittedName>
        <fullName evidence="2">CPBP family intramembrane glutamic endopeptidase</fullName>
        <ecNumber evidence="2">3.4.-.-</ecNumber>
    </submittedName>
</protein>
<dbReference type="EC" id="3.4.-.-" evidence="2"/>
<dbReference type="Pfam" id="PF02517">
    <property type="entry name" value="Rce1-like"/>
    <property type="match status" value="1"/>
</dbReference>
<keyword evidence="3" id="KW-1185">Reference proteome</keyword>
<gene>
    <name evidence="2" type="ORF">ACFO6S_07690</name>
</gene>
<dbReference type="Proteomes" id="UP001595914">
    <property type="component" value="Unassembled WGS sequence"/>
</dbReference>
<organism evidence="2 3">
    <name type="scientific">Rhodococcus kronopolitis</name>
    <dbReference type="NCBI Taxonomy" id="1460226"/>
    <lineage>
        <taxon>Bacteria</taxon>
        <taxon>Bacillati</taxon>
        <taxon>Actinomycetota</taxon>
        <taxon>Actinomycetes</taxon>
        <taxon>Mycobacteriales</taxon>
        <taxon>Nocardiaceae</taxon>
        <taxon>Rhodococcus</taxon>
    </lineage>
</organism>
<accession>A0ABV9FNY1</accession>
<sequence>MSARVRAVGAAVALIGWSNWLLPAMRLGPDARAATNGALAVALTAVALRTDASRSELGLEPGPGLRRAAAVAAVPVLGYSAALAVPAVRARLAAGPGLGSGEFARWVGVRIPIGTVLAEELFFRSLLYAAVRRAWPRAGGVVGALAFGLWHVRPARVAAESVAVTVAVTAASSLLFDRLRREGGVAAPALLHLSVNVGGAVAARWAAGRLAR</sequence>
<reference evidence="3" key="1">
    <citation type="journal article" date="2019" name="Int. J. Syst. Evol. Microbiol.">
        <title>The Global Catalogue of Microorganisms (GCM) 10K type strain sequencing project: providing services to taxonomists for standard genome sequencing and annotation.</title>
        <authorList>
            <consortium name="The Broad Institute Genomics Platform"/>
            <consortium name="The Broad Institute Genome Sequencing Center for Infectious Disease"/>
            <person name="Wu L."/>
            <person name="Ma J."/>
        </authorList>
    </citation>
    <scope>NUCLEOTIDE SEQUENCE [LARGE SCALE GENOMIC DNA]</scope>
    <source>
        <strain evidence="3">CCUG 54520</strain>
    </source>
</reference>
<dbReference type="GO" id="GO:0016787">
    <property type="term" value="F:hydrolase activity"/>
    <property type="evidence" value="ECO:0007669"/>
    <property type="project" value="UniProtKB-KW"/>
</dbReference>
<dbReference type="EMBL" id="JBHSFO010000003">
    <property type="protein sequence ID" value="MFC4603558.1"/>
    <property type="molecule type" value="Genomic_DNA"/>
</dbReference>